<feature type="region of interest" description="Disordered" evidence="1">
    <location>
        <begin position="1"/>
        <end position="63"/>
    </location>
</feature>
<dbReference type="AlphaFoldDB" id="A0A9Q3KWL3"/>
<evidence type="ECO:0000313" key="2">
    <source>
        <dbReference type="EMBL" id="MBW0588878.1"/>
    </source>
</evidence>
<accession>A0A9Q3KWL3</accession>
<name>A0A9Q3KWL3_9BASI</name>
<sequence>MEGEAPSTKEGRGPRRSNSFSGVVARFPGTSRTIFKGPWEDGEEEEENSVEEEGADGTEGATAPFEPSLLAIMQQMTQIIAHLQEASSSDSPRPPAFKTSSMKAPEFFDGTQCFKDPNEVRKAEAELDSLRLNKGGNVSFCIADFRSLVSRIGDWGERALIHHCRKGLPSRILDHLASHPSRVDSLQDLMNLTLELDSRYHERQNERGHHQEKKPEA</sequence>
<proteinExistence type="predicted"/>
<organism evidence="2 3">
    <name type="scientific">Austropuccinia psidii MF-1</name>
    <dbReference type="NCBI Taxonomy" id="1389203"/>
    <lineage>
        <taxon>Eukaryota</taxon>
        <taxon>Fungi</taxon>
        <taxon>Dikarya</taxon>
        <taxon>Basidiomycota</taxon>
        <taxon>Pucciniomycotina</taxon>
        <taxon>Pucciniomycetes</taxon>
        <taxon>Pucciniales</taxon>
        <taxon>Sphaerophragmiaceae</taxon>
        <taxon>Austropuccinia</taxon>
    </lineage>
</organism>
<reference evidence="2" key="1">
    <citation type="submission" date="2021-03" db="EMBL/GenBank/DDBJ databases">
        <title>Draft genome sequence of rust myrtle Austropuccinia psidii MF-1, a brazilian biotype.</title>
        <authorList>
            <person name="Quecine M.C."/>
            <person name="Pachon D.M.R."/>
            <person name="Bonatelli M.L."/>
            <person name="Correr F.H."/>
            <person name="Franceschini L.M."/>
            <person name="Leite T.F."/>
            <person name="Margarido G.R.A."/>
            <person name="Almeida C.A."/>
            <person name="Ferrarezi J.A."/>
            <person name="Labate C.A."/>
        </authorList>
    </citation>
    <scope>NUCLEOTIDE SEQUENCE</scope>
    <source>
        <strain evidence="2">MF-1</strain>
    </source>
</reference>
<comment type="caution">
    <text evidence="2">The sequence shown here is derived from an EMBL/GenBank/DDBJ whole genome shotgun (WGS) entry which is preliminary data.</text>
</comment>
<dbReference type="Proteomes" id="UP000765509">
    <property type="component" value="Unassembled WGS sequence"/>
</dbReference>
<dbReference type="OrthoDB" id="8955945at2759"/>
<feature type="compositionally biased region" description="Acidic residues" evidence="1">
    <location>
        <begin position="40"/>
        <end position="56"/>
    </location>
</feature>
<gene>
    <name evidence="2" type="ORF">O181_128593</name>
</gene>
<dbReference type="EMBL" id="AVOT02132131">
    <property type="protein sequence ID" value="MBW0588878.1"/>
    <property type="molecule type" value="Genomic_DNA"/>
</dbReference>
<evidence type="ECO:0000313" key="3">
    <source>
        <dbReference type="Proteomes" id="UP000765509"/>
    </source>
</evidence>
<evidence type="ECO:0000256" key="1">
    <source>
        <dbReference type="SAM" id="MobiDB-lite"/>
    </source>
</evidence>
<keyword evidence="3" id="KW-1185">Reference proteome</keyword>
<protein>
    <submittedName>
        <fullName evidence="2">Uncharacterized protein</fullName>
    </submittedName>
</protein>